<dbReference type="Proteomes" id="UP000830454">
    <property type="component" value="Chromosome"/>
</dbReference>
<dbReference type="Gene3D" id="2.130.10.10">
    <property type="entry name" value="YVTN repeat-like/Quinoprotein amine dehydrogenase"/>
    <property type="match status" value="1"/>
</dbReference>
<evidence type="ECO:0000256" key="1">
    <source>
        <dbReference type="ARBA" id="ARBA00022729"/>
    </source>
</evidence>
<dbReference type="RefSeq" id="WP_246915369.1">
    <property type="nucleotide sequence ID" value="NZ_CP090145.1"/>
</dbReference>
<dbReference type="PANTHER" id="PTHR47197:SF3">
    <property type="entry name" value="DIHYDRO-HEME D1 DEHYDROGENASE"/>
    <property type="match status" value="1"/>
</dbReference>
<dbReference type="InterPro" id="IPR051200">
    <property type="entry name" value="Host-pathogen_enzymatic-act"/>
</dbReference>
<protein>
    <submittedName>
        <fullName evidence="3">T9SS type A sorting domain-containing protein</fullName>
    </submittedName>
</protein>
<organism evidence="3 4">
    <name type="scientific">Flavobacterium sediminilitoris</name>
    <dbReference type="NCBI Taxonomy" id="2024526"/>
    <lineage>
        <taxon>Bacteria</taxon>
        <taxon>Pseudomonadati</taxon>
        <taxon>Bacteroidota</taxon>
        <taxon>Flavobacteriia</taxon>
        <taxon>Flavobacteriales</taxon>
        <taxon>Flavobacteriaceae</taxon>
        <taxon>Flavobacterium</taxon>
    </lineage>
</organism>
<dbReference type="InterPro" id="IPR026444">
    <property type="entry name" value="Secre_tail"/>
</dbReference>
<name>A0ABY4HM45_9FLAO</name>
<dbReference type="EMBL" id="CP090145">
    <property type="protein sequence ID" value="UOX32544.1"/>
    <property type="molecule type" value="Genomic_DNA"/>
</dbReference>
<evidence type="ECO:0000313" key="3">
    <source>
        <dbReference type="EMBL" id="UOX32544.1"/>
    </source>
</evidence>
<accession>A0ABY4HM45</accession>
<keyword evidence="4" id="KW-1185">Reference proteome</keyword>
<evidence type="ECO:0000259" key="2">
    <source>
        <dbReference type="Pfam" id="PF18962"/>
    </source>
</evidence>
<dbReference type="InterPro" id="IPR015943">
    <property type="entry name" value="WD40/YVTN_repeat-like_dom_sf"/>
</dbReference>
<dbReference type="PANTHER" id="PTHR47197">
    <property type="entry name" value="PROTEIN NIRF"/>
    <property type="match status" value="1"/>
</dbReference>
<dbReference type="SUPFAM" id="SSF63825">
    <property type="entry name" value="YWTD domain"/>
    <property type="match status" value="1"/>
</dbReference>
<feature type="domain" description="Secretion system C-terminal sorting" evidence="2">
    <location>
        <begin position="362"/>
        <end position="428"/>
    </location>
</feature>
<gene>
    <name evidence="3" type="ORF">LXD69_10820</name>
</gene>
<dbReference type="NCBIfam" id="TIGR04183">
    <property type="entry name" value="Por_Secre_tail"/>
    <property type="match status" value="1"/>
</dbReference>
<evidence type="ECO:0000313" key="4">
    <source>
        <dbReference type="Proteomes" id="UP000830454"/>
    </source>
</evidence>
<sequence>MKKNYILSLITFLVGFLGFSQSYLDGILVLNEGNYGSNAASVSFMTTNNQVTGDIFGLANNNDPLGDVAQSMNFIDDKAYIVLNGSSAIKVVNYETFEVLATIDQGLTNPRYIAFHNNKGYVTCWGDGSVTTDDYLAVINLTTNLVESTIPMAEGVETIEVINDKLYVAHQGGYGYGTTISVVEISNQNVSSIIVGDLPSSMIVKDNFLYVLCRGLPSWSGQTETTGKLVKIDLTDNSIVSDLPFDNITHPSHLIADADNLYYTIGSDIFKMPFTNTTLPTTSFITTPVTDYLGIYGLDLIDDKIYVADANGYAATGFAHIYNVTGDFVITNTVENIPNNFYKSKESSLGLDNNLANTSFSLYPNPATTTFYINSNKNVAVKIFDLTGKVVKTQLYNTSGIDVSNLEKGIYIVEINSENKKQISKLIVK</sequence>
<proteinExistence type="predicted"/>
<dbReference type="InterPro" id="IPR031815">
    <property type="entry name" value="DUF5074"/>
</dbReference>
<keyword evidence="1" id="KW-0732">Signal</keyword>
<reference evidence="3" key="1">
    <citation type="submission" date="2021-12" db="EMBL/GenBank/DDBJ databases">
        <authorList>
            <person name="Cha I.-T."/>
            <person name="Lee K.-E."/>
            <person name="Park S.-J."/>
        </authorList>
    </citation>
    <scope>NUCLEOTIDE SEQUENCE</scope>
    <source>
        <strain evidence="3">YSM-43</strain>
    </source>
</reference>
<dbReference type="Pfam" id="PF16819">
    <property type="entry name" value="DUF5074"/>
    <property type="match status" value="1"/>
</dbReference>
<reference evidence="3" key="2">
    <citation type="submission" date="2022-04" db="EMBL/GenBank/DDBJ databases">
        <title>Complete Genome Sequence of Flavobacterium sediminilitoris YSM-43, Isolated from a Tidal Sediment.</title>
        <authorList>
            <person name="Lee P.A."/>
        </authorList>
    </citation>
    <scope>NUCLEOTIDE SEQUENCE</scope>
    <source>
        <strain evidence="3">YSM-43</strain>
    </source>
</reference>
<dbReference type="Pfam" id="PF18962">
    <property type="entry name" value="Por_Secre_tail"/>
    <property type="match status" value="1"/>
</dbReference>